<accession>A0A0W8FL19</accession>
<feature type="transmembrane region" description="Helical" evidence="5">
    <location>
        <begin position="37"/>
        <end position="57"/>
    </location>
</feature>
<keyword evidence="1" id="KW-1003">Cell membrane</keyword>
<name>A0A0W8FL19_9ZZZZ</name>
<gene>
    <name evidence="7" type="ORF">ASZ90_008728</name>
</gene>
<keyword evidence="2 5" id="KW-0812">Transmembrane</keyword>
<evidence type="ECO:0000256" key="2">
    <source>
        <dbReference type="ARBA" id="ARBA00022692"/>
    </source>
</evidence>
<evidence type="ECO:0000256" key="3">
    <source>
        <dbReference type="ARBA" id="ARBA00022989"/>
    </source>
</evidence>
<proteinExistence type="predicted"/>
<keyword evidence="3 5" id="KW-1133">Transmembrane helix</keyword>
<dbReference type="AlphaFoldDB" id="A0A0W8FL19"/>
<dbReference type="InterPro" id="IPR010445">
    <property type="entry name" value="LapA_dom"/>
</dbReference>
<dbReference type="EMBL" id="LNQE01001056">
    <property type="protein sequence ID" value="KUG21508.1"/>
    <property type="molecule type" value="Genomic_DNA"/>
</dbReference>
<evidence type="ECO:0000259" key="6">
    <source>
        <dbReference type="Pfam" id="PF06305"/>
    </source>
</evidence>
<dbReference type="Pfam" id="PF06305">
    <property type="entry name" value="LapA_dom"/>
    <property type="match status" value="1"/>
</dbReference>
<evidence type="ECO:0000256" key="5">
    <source>
        <dbReference type="SAM" id="Phobius"/>
    </source>
</evidence>
<evidence type="ECO:0000256" key="1">
    <source>
        <dbReference type="ARBA" id="ARBA00022475"/>
    </source>
</evidence>
<evidence type="ECO:0000313" key="7">
    <source>
        <dbReference type="EMBL" id="KUG21508.1"/>
    </source>
</evidence>
<keyword evidence="4 5" id="KW-0472">Membrane</keyword>
<protein>
    <recommendedName>
        <fullName evidence="6">Lipopolysaccharide assembly protein A domain-containing protein</fullName>
    </recommendedName>
</protein>
<comment type="caution">
    <text evidence="7">The sequence shown here is derived from an EMBL/GenBank/DDBJ whole genome shotgun (WGS) entry which is preliminary data.</text>
</comment>
<sequence>MSYKMGIFAILVLFVLVFLAQNIEVVAVKFIFWELSMSRAVLLFFSLLLGFIIGWFLNSFLSYRKDKNDLKNIKY</sequence>
<evidence type="ECO:0000256" key="4">
    <source>
        <dbReference type="ARBA" id="ARBA00023136"/>
    </source>
</evidence>
<dbReference type="GO" id="GO:0005886">
    <property type="term" value="C:plasma membrane"/>
    <property type="evidence" value="ECO:0007669"/>
    <property type="project" value="InterPro"/>
</dbReference>
<organism evidence="7">
    <name type="scientific">hydrocarbon metagenome</name>
    <dbReference type="NCBI Taxonomy" id="938273"/>
    <lineage>
        <taxon>unclassified sequences</taxon>
        <taxon>metagenomes</taxon>
        <taxon>ecological metagenomes</taxon>
    </lineage>
</organism>
<reference evidence="7" key="1">
    <citation type="journal article" date="2015" name="Proc. Natl. Acad. Sci. U.S.A.">
        <title>Networks of energetic and metabolic interactions define dynamics in microbial communities.</title>
        <authorList>
            <person name="Embree M."/>
            <person name="Liu J.K."/>
            <person name="Al-Bassam M.M."/>
            <person name="Zengler K."/>
        </authorList>
    </citation>
    <scope>NUCLEOTIDE SEQUENCE</scope>
</reference>
<feature type="domain" description="Lipopolysaccharide assembly protein A" evidence="6">
    <location>
        <begin position="21"/>
        <end position="68"/>
    </location>
</feature>